<dbReference type="GO" id="GO:0006887">
    <property type="term" value="P:exocytosis"/>
    <property type="evidence" value="ECO:0007669"/>
    <property type="project" value="UniProtKB-KW"/>
</dbReference>
<comment type="function">
    <text evidence="3">Component of the exocyst complex.</text>
</comment>
<dbReference type="PANTHER" id="PTHR12542">
    <property type="entry name" value="EXOCYST COMPLEX PROTEIN EXO70"/>
    <property type="match status" value="1"/>
</dbReference>
<dbReference type="AlphaFoldDB" id="A0AAD8NU13"/>
<keyword evidence="7" id="KW-1185">Reference proteome</keyword>
<comment type="similarity">
    <text evidence="1 3">Belongs to the EXO70 family.</text>
</comment>
<accession>A0AAD8NU13</accession>
<evidence type="ECO:0000256" key="3">
    <source>
        <dbReference type="RuleBase" id="RU365026"/>
    </source>
</evidence>
<keyword evidence="2 3" id="KW-0813">Transport</keyword>
<dbReference type="Pfam" id="PF20669">
    <property type="entry name" value="Exo70_N"/>
    <property type="match status" value="1"/>
</dbReference>
<keyword evidence="3" id="KW-0268">Exocytosis</keyword>
<proteinExistence type="inferred from homology"/>
<organism evidence="6 7">
    <name type="scientific">Tagetes erecta</name>
    <name type="common">African marigold</name>
    <dbReference type="NCBI Taxonomy" id="13708"/>
    <lineage>
        <taxon>Eukaryota</taxon>
        <taxon>Viridiplantae</taxon>
        <taxon>Streptophyta</taxon>
        <taxon>Embryophyta</taxon>
        <taxon>Tracheophyta</taxon>
        <taxon>Spermatophyta</taxon>
        <taxon>Magnoliopsida</taxon>
        <taxon>eudicotyledons</taxon>
        <taxon>Gunneridae</taxon>
        <taxon>Pentapetalae</taxon>
        <taxon>asterids</taxon>
        <taxon>campanulids</taxon>
        <taxon>Asterales</taxon>
        <taxon>Asteraceae</taxon>
        <taxon>Asteroideae</taxon>
        <taxon>Heliantheae alliance</taxon>
        <taxon>Tageteae</taxon>
        <taxon>Tagetes</taxon>
    </lineage>
</organism>
<feature type="compositionally biased region" description="Low complexity" evidence="4">
    <location>
        <begin position="665"/>
        <end position="681"/>
    </location>
</feature>
<reference evidence="6" key="1">
    <citation type="journal article" date="2023" name="bioRxiv">
        <title>Improved chromosome-level genome assembly for marigold (Tagetes erecta).</title>
        <authorList>
            <person name="Jiang F."/>
            <person name="Yuan L."/>
            <person name="Wang S."/>
            <person name="Wang H."/>
            <person name="Xu D."/>
            <person name="Wang A."/>
            <person name="Fan W."/>
        </authorList>
    </citation>
    <scope>NUCLEOTIDE SEQUENCE</scope>
    <source>
        <strain evidence="6">WSJ</strain>
        <tissue evidence="6">Leaf</tissue>
    </source>
</reference>
<dbReference type="Proteomes" id="UP001229421">
    <property type="component" value="Unassembled WGS sequence"/>
</dbReference>
<dbReference type="GO" id="GO:0015031">
    <property type="term" value="P:protein transport"/>
    <property type="evidence" value="ECO:0007669"/>
    <property type="project" value="UniProtKB-KW"/>
</dbReference>
<protein>
    <recommendedName>
        <fullName evidence="3">Exocyst subunit Exo70 family protein</fullName>
    </recommendedName>
</protein>
<evidence type="ECO:0000313" key="7">
    <source>
        <dbReference type="Proteomes" id="UP001229421"/>
    </source>
</evidence>
<name>A0AAD8NU13_TARER</name>
<evidence type="ECO:0000256" key="4">
    <source>
        <dbReference type="SAM" id="MobiDB-lite"/>
    </source>
</evidence>
<comment type="caution">
    <text evidence="6">The sequence shown here is derived from an EMBL/GenBank/DDBJ whole genome shotgun (WGS) entry which is preliminary data.</text>
</comment>
<dbReference type="SUPFAM" id="SSF74788">
    <property type="entry name" value="Cullin repeat-like"/>
    <property type="match status" value="1"/>
</dbReference>
<dbReference type="EMBL" id="JAUHHV010000006">
    <property type="protein sequence ID" value="KAK1421114.1"/>
    <property type="molecule type" value="Genomic_DNA"/>
</dbReference>
<dbReference type="PANTHER" id="PTHR12542:SF38">
    <property type="entry name" value="EXOCYST SUBUNIT EXO70 FAMILY PROTEIN"/>
    <property type="match status" value="1"/>
</dbReference>
<gene>
    <name evidence="6" type="ORF">QVD17_23221</name>
</gene>
<dbReference type="Pfam" id="PF03081">
    <property type="entry name" value="Exo70_C"/>
    <property type="match status" value="1"/>
</dbReference>
<dbReference type="InterPro" id="IPR016159">
    <property type="entry name" value="Cullin_repeat-like_dom_sf"/>
</dbReference>
<sequence length="687" mass="77579">MLSASAQRTFFVYIYPFTSHPITHNSKFKITLLLLQSHKYFFIQISLTFLPQRISNFTKNMKNLCFSPKRSSSSFIAHYPSPSRFSLPAPPSRSLSDSVMMQTLELAEPVIVKWDPEASTYAKVTSLFYENRAEASEFIKLVNKLHNAMHALVAENSNSELLIRAQHLMQIAMKRLEKEFYQILSLNRAQLDPESVSTRSSRTSARSSLSDFADESDDEIRVASELIKEVEDDAEGVMTDLKLIADCMISSGYGKECVKIYKIIRKSIVDEGIYKLGVEKMKSSHVHKLDFEVLDLKIQNWLIAVKIAVKTLFNGERILCDHVFASSDSIRESCYTEITKEGASILFGFPENVAKNSKKSPERIFRMLDMYTAIADRWPEIVSVFAFQSTSSIVNQALNSLIKLSESVRLDLTEFETLLNKQSLKTTVTSVGVHKLSVDTMNYLSLLGDYGVLADVLIDSPPQEKGLKSFLDESFSDSSSLPAVSIWLARLIFVLVRKLDDKAKHMKDVSQAYLFLANNFQHILSKVQTSNLQYLLGDDWINKHESEVKKFGANYERVAWSHVIDAVPKNVSGMTREEARDSFKRINAVFEETHRKQLAVVIPNGRLRDEIKLSIAGKLLPAYREFYNAYRVEMVKDRKFSGVVKYAPEDMGNKLSDLFFGSGSALTSSSSSLSESGTSYSQGRTSV</sequence>
<evidence type="ECO:0000313" key="6">
    <source>
        <dbReference type="EMBL" id="KAK1421114.1"/>
    </source>
</evidence>
<dbReference type="InterPro" id="IPR046364">
    <property type="entry name" value="Exo70_C"/>
</dbReference>
<dbReference type="Gene3D" id="1.20.1280.170">
    <property type="entry name" value="Exocyst complex component Exo70"/>
    <property type="match status" value="1"/>
</dbReference>
<dbReference type="GO" id="GO:0000145">
    <property type="term" value="C:exocyst"/>
    <property type="evidence" value="ECO:0007669"/>
    <property type="project" value="InterPro"/>
</dbReference>
<evidence type="ECO:0000256" key="2">
    <source>
        <dbReference type="ARBA" id="ARBA00022448"/>
    </source>
</evidence>
<keyword evidence="3" id="KW-0653">Protein transport</keyword>
<feature type="region of interest" description="Disordered" evidence="4">
    <location>
        <begin position="665"/>
        <end position="687"/>
    </location>
</feature>
<feature type="domain" description="Exocyst complex subunit Exo70 C-terminal" evidence="5">
    <location>
        <begin position="299"/>
        <end position="657"/>
    </location>
</feature>
<evidence type="ECO:0000256" key="1">
    <source>
        <dbReference type="ARBA" id="ARBA00006756"/>
    </source>
</evidence>
<dbReference type="GO" id="GO:0005546">
    <property type="term" value="F:phosphatidylinositol-4,5-bisphosphate binding"/>
    <property type="evidence" value="ECO:0007669"/>
    <property type="project" value="InterPro"/>
</dbReference>
<dbReference type="InterPro" id="IPR004140">
    <property type="entry name" value="Exo70"/>
</dbReference>
<evidence type="ECO:0000259" key="5">
    <source>
        <dbReference type="Pfam" id="PF03081"/>
    </source>
</evidence>